<keyword evidence="2" id="KW-1185">Reference proteome</keyword>
<dbReference type="EMBL" id="UPSH01000001">
    <property type="protein sequence ID" value="VBB18322.1"/>
    <property type="molecule type" value="Genomic_DNA"/>
</dbReference>
<sequence>MDNYFQECPPMMDDGRLFTDYRSSQVREELFRHKNCVISENEARTLRIENAEEIMDNEWDWLRQTKSCYPRKQCFHKHPTTRVTTAYNNAEILAYNGIIPAPSCDPVCYDFRTTSTKGSRLPKKSCETTSQAPFHGYPAERCPVKCPRSNRVKPERLYDGEQ</sequence>
<evidence type="ECO:0000313" key="1">
    <source>
        <dbReference type="EMBL" id="VBB18322.1"/>
    </source>
</evidence>
<name>A0A5K0UA05_9VIRU</name>
<evidence type="ECO:0000313" key="2">
    <source>
        <dbReference type="Proteomes" id="UP000594342"/>
    </source>
</evidence>
<comment type="caution">
    <text evidence="1">The sequence shown here is derived from an EMBL/GenBank/DDBJ whole genome shotgun (WGS) entry which is preliminary data.</text>
</comment>
<gene>
    <name evidence="1" type="ORF">YASMINEVIRUS_785</name>
</gene>
<reference evidence="1 2" key="1">
    <citation type="submission" date="2018-10" db="EMBL/GenBank/DDBJ databases">
        <authorList>
            <consortium name="IHU Genomes"/>
        </authorList>
    </citation>
    <scope>NUCLEOTIDE SEQUENCE [LARGE SCALE GENOMIC DNA]</scope>
    <source>
        <strain evidence="1 2">A1</strain>
    </source>
</reference>
<accession>A0A5K0UA05</accession>
<protein>
    <submittedName>
        <fullName evidence="1">Uncharacterized protein</fullName>
    </submittedName>
</protein>
<proteinExistence type="predicted"/>
<organism evidence="1 2">
    <name type="scientific">Yasminevirus sp. GU-2018</name>
    <dbReference type="NCBI Taxonomy" id="2420051"/>
    <lineage>
        <taxon>Viruses</taxon>
        <taxon>Varidnaviria</taxon>
        <taxon>Bamfordvirae</taxon>
        <taxon>Nucleocytoviricota</taxon>
        <taxon>Megaviricetes</taxon>
        <taxon>Imitervirales</taxon>
        <taxon>Mimiviridae</taxon>
        <taxon>Klosneuvirinae</taxon>
        <taxon>Yasminevirus</taxon>
        <taxon>Yasminevirus saudimassiliense</taxon>
    </lineage>
</organism>
<dbReference type="Proteomes" id="UP000594342">
    <property type="component" value="Unassembled WGS sequence"/>
</dbReference>